<dbReference type="EMBL" id="KB104098">
    <property type="protein sequence ID" value="ELK33542.1"/>
    <property type="molecule type" value="Genomic_DNA"/>
</dbReference>
<dbReference type="Proteomes" id="UP000010556">
    <property type="component" value="Unassembled WGS sequence"/>
</dbReference>
<evidence type="ECO:0000313" key="2">
    <source>
        <dbReference type="EMBL" id="ELK33542.1"/>
    </source>
</evidence>
<evidence type="ECO:0000313" key="3">
    <source>
        <dbReference type="Proteomes" id="UP000010556"/>
    </source>
</evidence>
<accession>L5M5E8</accession>
<sequence length="51" mass="5618">MPLSPPPPPQLSIKRLLPSTSSRAQSCGMVWPRIPPKHPNQRVESQSACID</sequence>
<feature type="compositionally biased region" description="Polar residues" evidence="1">
    <location>
        <begin position="42"/>
        <end position="51"/>
    </location>
</feature>
<reference evidence="3" key="1">
    <citation type="journal article" date="2013" name="Science">
        <title>Comparative analysis of bat genomes provides insight into the evolution of flight and immunity.</title>
        <authorList>
            <person name="Zhang G."/>
            <person name="Cowled C."/>
            <person name="Shi Z."/>
            <person name="Huang Z."/>
            <person name="Bishop-Lilly K.A."/>
            <person name="Fang X."/>
            <person name="Wynne J.W."/>
            <person name="Xiong Z."/>
            <person name="Baker M.L."/>
            <person name="Zhao W."/>
            <person name="Tachedjian M."/>
            <person name="Zhu Y."/>
            <person name="Zhou P."/>
            <person name="Jiang X."/>
            <person name="Ng J."/>
            <person name="Yang L."/>
            <person name="Wu L."/>
            <person name="Xiao J."/>
            <person name="Feng Y."/>
            <person name="Chen Y."/>
            <person name="Sun X."/>
            <person name="Zhang Y."/>
            <person name="Marsh G.A."/>
            <person name="Crameri G."/>
            <person name="Broder C.C."/>
            <person name="Frey K.G."/>
            <person name="Wang L.F."/>
            <person name="Wang J."/>
        </authorList>
    </citation>
    <scope>NUCLEOTIDE SEQUENCE [LARGE SCALE GENOMIC DNA]</scope>
</reference>
<feature type="region of interest" description="Disordered" evidence="1">
    <location>
        <begin position="27"/>
        <end position="51"/>
    </location>
</feature>
<proteinExistence type="predicted"/>
<name>L5M5E8_MYODS</name>
<protein>
    <submittedName>
        <fullName evidence="2">Uncharacterized protein</fullName>
    </submittedName>
</protein>
<organism evidence="2 3">
    <name type="scientific">Myotis davidii</name>
    <name type="common">David's myotis</name>
    <dbReference type="NCBI Taxonomy" id="225400"/>
    <lineage>
        <taxon>Eukaryota</taxon>
        <taxon>Metazoa</taxon>
        <taxon>Chordata</taxon>
        <taxon>Craniata</taxon>
        <taxon>Vertebrata</taxon>
        <taxon>Euteleostomi</taxon>
        <taxon>Mammalia</taxon>
        <taxon>Eutheria</taxon>
        <taxon>Laurasiatheria</taxon>
        <taxon>Chiroptera</taxon>
        <taxon>Yangochiroptera</taxon>
        <taxon>Vespertilionidae</taxon>
        <taxon>Myotis</taxon>
    </lineage>
</organism>
<evidence type="ECO:0000256" key="1">
    <source>
        <dbReference type="SAM" id="MobiDB-lite"/>
    </source>
</evidence>
<keyword evidence="3" id="KW-1185">Reference proteome</keyword>
<dbReference type="AlphaFoldDB" id="L5M5E8"/>
<gene>
    <name evidence="2" type="ORF">MDA_GLEAN10016675</name>
</gene>